<evidence type="ECO:0000259" key="2">
    <source>
        <dbReference type="Pfam" id="PF00188"/>
    </source>
</evidence>
<dbReference type="CDD" id="cd05379">
    <property type="entry name" value="CAP_bacterial"/>
    <property type="match status" value="1"/>
</dbReference>
<sequence>MKIRPRQFALAAVVALLAIIVASCDETTNSQRSQVISLINKERSSRKLPRLVQAGDLNSKAGGWAAKMRNECRLSHSKLSDGVTLSWRALGENVAYASSIPKTHTSLMNSSRHRANILKSNYNRVGVGVATGKCGGYNVVYVAQVFADAR</sequence>
<proteinExistence type="predicted"/>
<dbReference type="Proteomes" id="UP000727993">
    <property type="component" value="Unassembled WGS sequence"/>
</dbReference>
<dbReference type="PANTHER" id="PTHR31157:SF1">
    <property type="entry name" value="SCP DOMAIN-CONTAINING PROTEIN"/>
    <property type="match status" value="1"/>
</dbReference>
<organism evidence="3 4">
    <name type="scientific">Candidatus Neomicrothrix subdominans</name>
    <dbReference type="NCBI Taxonomy" id="2954438"/>
    <lineage>
        <taxon>Bacteria</taxon>
        <taxon>Bacillati</taxon>
        <taxon>Actinomycetota</taxon>
        <taxon>Acidimicrobiia</taxon>
        <taxon>Acidimicrobiales</taxon>
        <taxon>Microthrixaceae</taxon>
        <taxon>Candidatus Neomicrothrix</taxon>
    </lineage>
</organism>
<reference evidence="3 4" key="1">
    <citation type="submission" date="2020-10" db="EMBL/GenBank/DDBJ databases">
        <title>Connecting structure to function with the recovery of over 1000 high-quality activated sludge metagenome-assembled genomes encoding full-length rRNA genes using long-read sequencing.</title>
        <authorList>
            <person name="Singleton C.M."/>
            <person name="Petriglieri F."/>
            <person name="Kristensen J.M."/>
            <person name="Kirkegaard R.H."/>
            <person name="Michaelsen T.Y."/>
            <person name="Andersen M.H."/>
            <person name="Karst S.M."/>
            <person name="Dueholm M.S."/>
            <person name="Nielsen P.H."/>
            <person name="Albertsen M."/>
        </authorList>
    </citation>
    <scope>NUCLEOTIDE SEQUENCE [LARGE SCALE GENOMIC DNA]</scope>
    <source>
        <strain evidence="3">Lyne_18-Q3-R50-59_MAXAC.006</strain>
    </source>
</reference>
<dbReference type="InterPro" id="IPR035940">
    <property type="entry name" value="CAP_sf"/>
</dbReference>
<dbReference type="EMBL" id="JADJZA010000001">
    <property type="protein sequence ID" value="MBK9296257.1"/>
    <property type="molecule type" value="Genomic_DNA"/>
</dbReference>
<dbReference type="AlphaFoldDB" id="A0A936NC03"/>
<dbReference type="Gene3D" id="3.40.33.10">
    <property type="entry name" value="CAP"/>
    <property type="match status" value="1"/>
</dbReference>
<dbReference type="PROSITE" id="PS51257">
    <property type="entry name" value="PROKAR_LIPOPROTEIN"/>
    <property type="match status" value="1"/>
</dbReference>
<comment type="caution">
    <text evidence="3">The sequence shown here is derived from an EMBL/GenBank/DDBJ whole genome shotgun (WGS) entry which is preliminary data.</text>
</comment>
<evidence type="ECO:0000313" key="4">
    <source>
        <dbReference type="Proteomes" id="UP000727993"/>
    </source>
</evidence>
<feature type="chain" id="PRO_5037944085" evidence="1">
    <location>
        <begin position="25"/>
        <end position="150"/>
    </location>
</feature>
<name>A0A936NC03_9ACTN</name>
<dbReference type="Pfam" id="PF00188">
    <property type="entry name" value="CAP"/>
    <property type="match status" value="1"/>
</dbReference>
<dbReference type="InterPro" id="IPR014044">
    <property type="entry name" value="CAP_dom"/>
</dbReference>
<evidence type="ECO:0000256" key="1">
    <source>
        <dbReference type="SAM" id="SignalP"/>
    </source>
</evidence>
<accession>A0A936NC03</accession>
<evidence type="ECO:0000313" key="3">
    <source>
        <dbReference type="EMBL" id="MBK9296257.1"/>
    </source>
</evidence>
<feature type="signal peptide" evidence="1">
    <location>
        <begin position="1"/>
        <end position="24"/>
    </location>
</feature>
<protein>
    <submittedName>
        <fullName evidence="3">CAP domain-containing protein</fullName>
    </submittedName>
</protein>
<dbReference type="PANTHER" id="PTHR31157">
    <property type="entry name" value="SCP DOMAIN-CONTAINING PROTEIN"/>
    <property type="match status" value="1"/>
</dbReference>
<feature type="domain" description="SCP" evidence="2">
    <location>
        <begin position="37"/>
        <end position="144"/>
    </location>
</feature>
<keyword evidence="1" id="KW-0732">Signal</keyword>
<gene>
    <name evidence="3" type="ORF">IPN02_05205</name>
</gene>
<dbReference type="SUPFAM" id="SSF55797">
    <property type="entry name" value="PR-1-like"/>
    <property type="match status" value="1"/>
</dbReference>